<feature type="region of interest" description="Disordered" evidence="8">
    <location>
        <begin position="65"/>
        <end position="91"/>
    </location>
</feature>
<proteinExistence type="inferred from homology"/>
<evidence type="ECO:0000256" key="5">
    <source>
        <dbReference type="ARBA" id="ARBA00023295"/>
    </source>
</evidence>
<evidence type="ECO:0000256" key="2">
    <source>
        <dbReference type="ARBA" id="ARBA00022729"/>
    </source>
</evidence>
<evidence type="ECO:0000256" key="7">
    <source>
        <dbReference type="RuleBase" id="RU361174"/>
    </source>
</evidence>
<keyword evidence="4 7" id="KW-0119">Carbohydrate metabolism</keyword>
<dbReference type="EC" id="3.2.1.8" evidence="7"/>
<evidence type="ECO:0000256" key="1">
    <source>
        <dbReference type="ARBA" id="ARBA00007495"/>
    </source>
</evidence>
<dbReference type="PROSITE" id="PS00562">
    <property type="entry name" value="CBM1_1"/>
    <property type="match status" value="1"/>
</dbReference>
<dbReference type="InterPro" id="IPR044846">
    <property type="entry name" value="GH10"/>
</dbReference>
<protein>
    <recommendedName>
        <fullName evidence="7">Beta-xylanase</fullName>
        <ecNumber evidence="7">3.2.1.8</ecNumber>
    </recommendedName>
</protein>
<dbReference type="SMART" id="SM00236">
    <property type="entry name" value="fCBD"/>
    <property type="match status" value="1"/>
</dbReference>
<organism evidence="12 13">
    <name type="scientific">Neocucurbitaria cava</name>
    <dbReference type="NCBI Taxonomy" id="798079"/>
    <lineage>
        <taxon>Eukaryota</taxon>
        <taxon>Fungi</taxon>
        <taxon>Dikarya</taxon>
        <taxon>Ascomycota</taxon>
        <taxon>Pezizomycotina</taxon>
        <taxon>Dothideomycetes</taxon>
        <taxon>Pleosporomycetidae</taxon>
        <taxon>Pleosporales</taxon>
        <taxon>Pleosporineae</taxon>
        <taxon>Cucurbitariaceae</taxon>
        <taxon>Neocucurbitaria</taxon>
    </lineage>
</organism>
<feature type="domain" description="CBM1" evidence="10">
    <location>
        <begin position="23"/>
        <end position="59"/>
    </location>
</feature>
<dbReference type="SMART" id="SM00633">
    <property type="entry name" value="Glyco_10"/>
    <property type="match status" value="1"/>
</dbReference>
<dbReference type="GO" id="GO:0031176">
    <property type="term" value="F:endo-1,4-beta-xylanase activity"/>
    <property type="evidence" value="ECO:0007669"/>
    <property type="project" value="UniProtKB-EC"/>
</dbReference>
<evidence type="ECO:0000256" key="8">
    <source>
        <dbReference type="SAM" id="MobiDB-lite"/>
    </source>
</evidence>
<sequence length="466" mass="48558">MHFRGSSIYLAVTFLTSTTAVLAAVEPYGQCGGVNHQGETACTDGWTCTKYSDYYSQCIGGQNGGGSAPASTVETSATTAEPTTAPEPTGNVTSIVVVPSAAPVPSSNATTFETITSTPTPTSVDPEPETEATSSAVVVASSSTAAATSSSSSATPSTGGSGKNGADCSLDAAFKAHGKKYIGVATDQGRLAAGDNAQIIKDNFGQVTPENSMKWDATENVEGTFTLDGANALVAFATENNKLIRGHTTVWHSQLPTWVSSISDKTKLQEVMVAHIQKLVTTYAGKIYAWDVVNEILNEDGTFRSSVFYNVLGEDFVALAFNTARAADADAKLYINDYNLDSASYAKTKAMASKVKAWVAAGVPIDGIGSQSHLANNWPIADFPAALKSLCDVVSECAITELDIKGAAASDYETAVKACLDVENCVGVTVWGVADPDSWRASSTPLLFDASFQAKDAYNGICSILV</sequence>
<gene>
    <name evidence="12" type="ORF">N0V83_008011</name>
</gene>
<dbReference type="PROSITE" id="PS51760">
    <property type="entry name" value="GH10_2"/>
    <property type="match status" value="1"/>
</dbReference>
<accession>A0A9W9CJY4</accession>
<dbReference type="SUPFAM" id="SSF51445">
    <property type="entry name" value="(Trans)glycosidases"/>
    <property type="match status" value="1"/>
</dbReference>
<dbReference type="EMBL" id="JAPEUY010000014">
    <property type="protein sequence ID" value="KAJ4366375.1"/>
    <property type="molecule type" value="Genomic_DNA"/>
</dbReference>
<dbReference type="OrthoDB" id="3055998at2759"/>
<dbReference type="PANTHER" id="PTHR31490:SF76">
    <property type="entry name" value="ENDO-1,4-BETA-XYLANASE C"/>
    <property type="match status" value="1"/>
</dbReference>
<keyword evidence="13" id="KW-1185">Reference proteome</keyword>
<keyword evidence="2 9" id="KW-0732">Signal</keyword>
<dbReference type="GO" id="GO:0000272">
    <property type="term" value="P:polysaccharide catabolic process"/>
    <property type="evidence" value="ECO:0007669"/>
    <property type="project" value="UniProtKB-KW"/>
</dbReference>
<comment type="caution">
    <text evidence="12">The sequence shown here is derived from an EMBL/GenBank/DDBJ whole genome shotgun (WGS) entry which is preliminary data.</text>
</comment>
<reference evidence="12" key="1">
    <citation type="submission" date="2022-10" db="EMBL/GenBank/DDBJ databases">
        <title>Tapping the CABI collections for fungal endophytes: first genome assemblies for Collariella, Neodidymelliopsis, Ascochyta clinopodiicola, Didymella pomorum, Didymosphaeria variabile, Neocosmospora piperis and Neocucurbitaria cava.</title>
        <authorList>
            <person name="Hill R."/>
        </authorList>
    </citation>
    <scope>NUCLEOTIDE SEQUENCE</scope>
    <source>
        <strain evidence="12">IMI 356814</strain>
    </source>
</reference>
<dbReference type="InterPro" id="IPR001000">
    <property type="entry name" value="GH10_dom"/>
</dbReference>
<dbReference type="InterPro" id="IPR035971">
    <property type="entry name" value="CBD_sf"/>
</dbReference>
<evidence type="ECO:0000256" key="3">
    <source>
        <dbReference type="ARBA" id="ARBA00022801"/>
    </source>
</evidence>
<evidence type="ECO:0000259" key="11">
    <source>
        <dbReference type="PROSITE" id="PS51760"/>
    </source>
</evidence>
<feature type="region of interest" description="Disordered" evidence="8">
    <location>
        <begin position="105"/>
        <end position="164"/>
    </location>
</feature>
<feature type="domain" description="GH10" evidence="11">
    <location>
        <begin position="164"/>
        <end position="464"/>
    </location>
</feature>
<dbReference type="Pfam" id="PF00331">
    <property type="entry name" value="Glyco_hydro_10"/>
    <property type="match status" value="1"/>
</dbReference>
<evidence type="ECO:0000256" key="9">
    <source>
        <dbReference type="SAM" id="SignalP"/>
    </source>
</evidence>
<feature type="compositionally biased region" description="Low complexity" evidence="8">
    <location>
        <begin position="105"/>
        <end position="158"/>
    </location>
</feature>
<dbReference type="Proteomes" id="UP001140560">
    <property type="component" value="Unassembled WGS sequence"/>
</dbReference>
<comment type="similarity">
    <text evidence="1 7">Belongs to the glycosyl hydrolase 10 (cellulase F) family.</text>
</comment>
<dbReference type="Gene3D" id="3.20.20.80">
    <property type="entry name" value="Glycosidases"/>
    <property type="match status" value="1"/>
</dbReference>
<evidence type="ECO:0000259" key="10">
    <source>
        <dbReference type="PROSITE" id="PS51164"/>
    </source>
</evidence>
<dbReference type="PANTHER" id="PTHR31490">
    <property type="entry name" value="GLYCOSYL HYDROLASE"/>
    <property type="match status" value="1"/>
</dbReference>
<dbReference type="AlphaFoldDB" id="A0A9W9CJY4"/>
<dbReference type="Pfam" id="PF00734">
    <property type="entry name" value="CBM_1"/>
    <property type="match status" value="1"/>
</dbReference>
<dbReference type="GO" id="GO:0030248">
    <property type="term" value="F:cellulose binding"/>
    <property type="evidence" value="ECO:0007669"/>
    <property type="project" value="InterPro"/>
</dbReference>
<dbReference type="GO" id="GO:0005576">
    <property type="term" value="C:extracellular region"/>
    <property type="evidence" value="ECO:0007669"/>
    <property type="project" value="InterPro"/>
</dbReference>
<dbReference type="PROSITE" id="PS51164">
    <property type="entry name" value="CBM1_2"/>
    <property type="match status" value="1"/>
</dbReference>
<feature type="compositionally biased region" description="Low complexity" evidence="8">
    <location>
        <begin position="68"/>
        <end position="91"/>
    </location>
</feature>
<dbReference type="PRINTS" id="PR00134">
    <property type="entry name" value="GLHYDRLASE10"/>
</dbReference>
<dbReference type="SUPFAM" id="SSF57180">
    <property type="entry name" value="Cellulose-binding domain"/>
    <property type="match status" value="1"/>
</dbReference>
<evidence type="ECO:0000256" key="4">
    <source>
        <dbReference type="ARBA" id="ARBA00023277"/>
    </source>
</evidence>
<comment type="catalytic activity">
    <reaction evidence="7">
        <text>Endohydrolysis of (1-&gt;4)-beta-D-xylosidic linkages in xylans.</text>
        <dbReference type="EC" id="3.2.1.8"/>
    </reaction>
</comment>
<dbReference type="InterPro" id="IPR017853">
    <property type="entry name" value="GH"/>
</dbReference>
<keyword evidence="3 7" id="KW-0378">Hydrolase</keyword>
<name>A0A9W9CJY4_9PLEO</name>
<evidence type="ECO:0000313" key="13">
    <source>
        <dbReference type="Proteomes" id="UP001140560"/>
    </source>
</evidence>
<feature type="chain" id="PRO_5040931314" description="Beta-xylanase" evidence="9">
    <location>
        <begin position="24"/>
        <end position="466"/>
    </location>
</feature>
<dbReference type="InterPro" id="IPR000254">
    <property type="entry name" value="CBD"/>
</dbReference>
<keyword evidence="5 7" id="KW-0326">Glycosidase</keyword>
<evidence type="ECO:0000313" key="12">
    <source>
        <dbReference type="EMBL" id="KAJ4366375.1"/>
    </source>
</evidence>
<evidence type="ECO:0000256" key="6">
    <source>
        <dbReference type="ARBA" id="ARBA00023326"/>
    </source>
</evidence>
<feature type="signal peptide" evidence="9">
    <location>
        <begin position="1"/>
        <end position="23"/>
    </location>
</feature>
<keyword evidence="6 7" id="KW-0624">Polysaccharide degradation</keyword>